<accession>A0ABQ9HK39</accession>
<name>A0ABQ9HK39_9NEOP</name>
<evidence type="ECO:0000313" key="2">
    <source>
        <dbReference type="EMBL" id="KAJ8884617.1"/>
    </source>
</evidence>
<feature type="compositionally biased region" description="Basic and acidic residues" evidence="1">
    <location>
        <begin position="198"/>
        <end position="211"/>
    </location>
</feature>
<protein>
    <submittedName>
        <fullName evidence="2">Uncharacterized protein</fullName>
    </submittedName>
</protein>
<keyword evidence="3" id="KW-1185">Reference proteome</keyword>
<feature type="region of interest" description="Disordered" evidence="1">
    <location>
        <begin position="186"/>
        <end position="211"/>
    </location>
</feature>
<evidence type="ECO:0000256" key="1">
    <source>
        <dbReference type="SAM" id="MobiDB-lite"/>
    </source>
</evidence>
<evidence type="ECO:0000313" key="3">
    <source>
        <dbReference type="Proteomes" id="UP001159363"/>
    </source>
</evidence>
<reference evidence="2 3" key="1">
    <citation type="submission" date="2023-02" db="EMBL/GenBank/DDBJ databases">
        <title>LHISI_Scaffold_Assembly.</title>
        <authorList>
            <person name="Stuart O.P."/>
            <person name="Cleave R."/>
            <person name="Magrath M.J.L."/>
            <person name="Mikheyev A.S."/>
        </authorList>
    </citation>
    <scope>NUCLEOTIDE SEQUENCE [LARGE SCALE GENOMIC DNA]</scope>
    <source>
        <strain evidence="2">Daus_M_001</strain>
        <tissue evidence="2">Leg muscle</tissue>
    </source>
</reference>
<dbReference type="Proteomes" id="UP001159363">
    <property type="component" value="Chromosome 4"/>
</dbReference>
<proteinExistence type="predicted"/>
<organism evidence="2 3">
    <name type="scientific">Dryococelus australis</name>
    <dbReference type="NCBI Taxonomy" id="614101"/>
    <lineage>
        <taxon>Eukaryota</taxon>
        <taxon>Metazoa</taxon>
        <taxon>Ecdysozoa</taxon>
        <taxon>Arthropoda</taxon>
        <taxon>Hexapoda</taxon>
        <taxon>Insecta</taxon>
        <taxon>Pterygota</taxon>
        <taxon>Neoptera</taxon>
        <taxon>Polyneoptera</taxon>
        <taxon>Phasmatodea</taxon>
        <taxon>Verophasmatodea</taxon>
        <taxon>Anareolatae</taxon>
        <taxon>Phasmatidae</taxon>
        <taxon>Eurycanthinae</taxon>
        <taxon>Dryococelus</taxon>
    </lineage>
</organism>
<gene>
    <name evidence="2" type="ORF">PR048_016474</name>
</gene>
<dbReference type="EMBL" id="JARBHB010000005">
    <property type="protein sequence ID" value="KAJ8884617.1"/>
    <property type="molecule type" value="Genomic_DNA"/>
</dbReference>
<sequence>MNRFCSFFARLHLVPATGHSFGQYDRNVGLMRTRIKYLQIVDPPMTYLTEIVLCRSHSITHHSITHHSITHHSITHHSKFCLTGMLSETGGKKGLKTASRSHPHIKYKIGGTIICSAHYKWILSLHFQHWKVLYSHGRLQEIKATLTSVLLNPVNSKKTDDVKGLFKNDGESSSDFSEKLFEVSDTHDSFDGTSVPDSEVKRPLEPHMQKK</sequence>
<comment type="caution">
    <text evidence="2">The sequence shown here is derived from an EMBL/GenBank/DDBJ whole genome shotgun (WGS) entry which is preliminary data.</text>
</comment>